<dbReference type="InterPro" id="IPR027417">
    <property type="entry name" value="P-loop_NTPase"/>
</dbReference>
<dbReference type="AlphaFoldDB" id="A0AAP0LWC9"/>
<dbReference type="SUPFAM" id="SSF52540">
    <property type="entry name" value="P-loop containing nucleoside triphosphate hydrolases"/>
    <property type="match status" value="1"/>
</dbReference>
<evidence type="ECO:0000313" key="6">
    <source>
        <dbReference type="Proteomes" id="UP001428341"/>
    </source>
</evidence>
<keyword evidence="2 3" id="KW-0808">Transferase</keyword>
<dbReference type="Gene3D" id="3.40.50.300">
    <property type="entry name" value="P-loop containing nucleotide triphosphate hydrolases"/>
    <property type="match status" value="1"/>
</dbReference>
<reference evidence="5 6" key="1">
    <citation type="submission" date="2024-05" db="EMBL/GenBank/DDBJ databases">
        <title>Haplotype-resolved chromosome-level genome assembly of Huyou (Citrus changshanensis).</title>
        <authorList>
            <person name="Miao C."/>
            <person name="Chen W."/>
            <person name="Wu Y."/>
            <person name="Wang L."/>
            <person name="Zhao S."/>
            <person name="Grierson D."/>
            <person name="Xu C."/>
            <person name="Chen K."/>
        </authorList>
    </citation>
    <scope>NUCLEOTIDE SEQUENCE [LARGE SCALE GENOMIC DNA]</scope>
    <source>
        <strain evidence="5">01-14</strain>
        <tissue evidence="5">Leaf</tissue>
    </source>
</reference>
<evidence type="ECO:0000256" key="3">
    <source>
        <dbReference type="RuleBase" id="RU361155"/>
    </source>
</evidence>
<organism evidence="5 6">
    <name type="scientific">Citrus x changshan-huyou</name>
    <dbReference type="NCBI Taxonomy" id="2935761"/>
    <lineage>
        <taxon>Eukaryota</taxon>
        <taxon>Viridiplantae</taxon>
        <taxon>Streptophyta</taxon>
        <taxon>Embryophyta</taxon>
        <taxon>Tracheophyta</taxon>
        <taxon>Spermatophyta</taxon>
        <taxon>Magnoliopsida</taxon>
        <taxon>eudicotyledons</taxon>
        <taxon>Gunneridae</taxon>
        <taxon>Pentapetalae</taxon>
        <taxon>rosids</taxon>
        <taxon>malvids</taxon>
        <taxon>Sapindales</taxon>
        <taxon>Rutaceae</taxon>
        <taxon>Aurantioideae</taxon>
        <taxon>Citrus</taxon>
    </lineage>
</organism>
<dbReference type="InterPro" id="IPR000863">
    <property type="entry name" value="Sulfotransferase_dom"/>
</dbReference>
<keyword evidence="6" id="KW-1185">Reference proteome</keyword>
<protein>
    <recommendedName>
        <fullName evidence="3">Sulfotransferase</fullName>
        <ecNumber evidence="3">2.8.2.-</ecNumber>
    </recommendedName>
</protein>
<proteinExistence type="inferred from homology"/>
<accession>A0AAP0LWC9</accession>
<dbReference type="Pfam" id="PF00685">
    <property type="entry name" value="Sulfotransfer_1"/>
    <property type="match status" value="1"/>
</dbReference>
<dbReference type="GO" id="GO:0008146">
    <property type="term" value="F:sulfotransferase activity"/>
    <property type="evidence" value="ECO:0007669"/>
    <property type="project" value="InterPro"/>
</dbReference>
<evidence type="ECO:0000313" key="5">
    <source>
        <dbReference type="EMBL" id="KAK9188588.1"/>
    </source>
</evidence>
<dbReference type="EC" id="2.8.2.-" evidence="3"/>
<dbReference type="EMBL" id="JBCGBO010000007">
    <property type="protein sequence ID" value="KAK9188588.1"/>
    <property type="molecule type" value="Genomic_DNA"/>
</dbReference>
<evidence type="ECO:0000256" key="1">
    <source>
        <dbReference type="ARBA" id="ARBA00005771"/>
    </source>
</evidence>
<dbReference type="Proteomes" id="UP001428341">
    <property type="component" value="Unassembled WGS sequence"/>
</dbReference>
<gene>
    <name evidence="5" type="ORF">WN944_019993</name>
</gene>
<name>A0AAP0LWC9_9ROSI</name>
<evidence type="ECO:0000259" key="4">
    <source>
        <dbReference type="Pfam" id="PF00685"/>
    </source>
</evidence>
<comment type="caution">
    <text evidence="5">The sequence shown here is derived from an EMBL/GenBank/DDBJ whole genome shotgun (WGS) entry which is preliminary data.</text>
</comment>
<sequence>MHSFDRKAHLDLRDINGQHQKINTGSNSAQVTPLLSAQPRPQVLRYIQASTMMPSVPTQPSAVSLPKYLQEDELTQECRELISSLPAETGWVVDHLYQYQGFWHTSRELQGVLACQKHFQAQDSDILLVTTPKAGTTWLKAITFAIVNRLRYVDNPCNHPLLTNNPHELVPFIELKLYVDNQVPDLTTLTSPRFFATHLPFVSLPASVKDSSSACKLVYLCRNPKDIFVSLWHFTNKLRPEEKGTNSLEETFDRFCRGVSLYGPFWDHILGYWKASMEKPDRVFFLKYEELKEQPSLRLKMLAEFLGCPFSPAEEANGLVDDILKLCSFDNLSNLEVNRNGKMSSGEGYNAFFRRGVVGDWMNYLTPEMVGRLDQIIEQKLHGFGLKF</sequence>
<comment type="similarity">
    <text evidence="1 3">Belongs to the sulfotransferase 1 family.</text>
</comment>
<evidence type="ECO:0000256" key="2">
    <source>
        <dbReference type="ARBA" id="ARBA00022679"/>
    </source>
</evidence>
<dbReference type="PANTHER" id="PTHR11783">
    <property type="entry name" value="SULFOTRANSFERASE SULT"/>
    <property type="match status" value="1"/>
</dbReference>
<feature type="domain" description="Sulfotransferase" evidence="4">
    <location>
        <begin position="123"/>
        <end position="385"/>
    </location>
</feature>